<keyword evidence="1" id="KW-0547">Nucleotide-binding</keyword>
<dbReference type="GO" id="GO:0016301">
    <property type="term" value="F:kinase activity"/>
    <property type="evidence" value="ECO:0007669"/>
    <property type="project" value="InterPro"/>
</dbReference>
<dbReference type="PANTHER" id="PTHR39206:SF1">
    <property type="entry name" value="SLL8004 PROTEIN"/>
    <property type="match status" value="1"/>
</dbReference>
<keyword evidence="2" id="KW-0067">ATP-binding</keyword>
<dbReference type="EMBL" id="FPIA01000136">
    <property type="protein sequence ID" value="SFV89234.1"/>
    <property type="molecule type" value="Genomic_DNA"/>
</dbReference>
<organism evidence="5">
    <name type="scientific">hydrothermal vent metagenome</name>
    <dbReference type="NCBI Taxonomy" id="652676"/>
    <lineage>
        <taxon>unclassified sequences</taxon>
        <taxon>metagenomes</taxon>
        <taxon>ecological metagenomes</taxon>
    </lineage>
</organism>
<dbReference type="PANTHER" id="PTHR39206">
    <property type="entry name" value="SLL8004 PROTEIN"/>
    <property type="match status" value="1"/>
</dbReference>
<feature type="domain" description="Zeta toxin" evidence="3">
    <location>
        <begin position="3"/>
        <end position="178"/>
    </location>
</feature>
<dbReference type="InterPro" id="IPR027417">
    <property type="entry name" value="P-loop_NTPase"/>
</dbReference>
<evidence type="ECO:0000313" key="5">
    <source>
        <dbReference type="EMBL" id="SFV89234.1"/>
    </source>
</evidence>
<dbReference type="GO" id="GO:0005524">
    <property type="term" value="F:ATP binding"/>
    <property type="evidence" value="ECO:0007669"/>
    <property type="project" value="UniProtKB-KW"/>
</dbReference>
<dbReference type="Gene3D" id="3.40.50.300">
    <property type="entry name" value="P-loop containing nucleotide triphosphate hydrolases"/>
    <property type="match status" value="1"/>
</dbReference>
<evidence type="ECO:0000256" key="2">
    <source>
        <dbReference type="ARBA" id="ARBA00022840"/>
    </source>
</evidence>
<proteinExistence type="predicted"/>
<sequence length="190" mass="21728">MRENKPTFTIIAGVNGSGKTTFALDYFKDTEVVFINADLIATGLSPNNPDFSQFIAGKLMLKNIRKQIADRRSFAVETTLASKNYLKIIRELKAKGWQVDMIYLYLPSVDLSVQRVAERVKNGGHNIKLKDIKRRYGRSLKNLMNDYFDVVDNIGCLNNENNSELIFNKNSEVVTYNQKTYNDILEFKNA</sequence>
<gene>
    <name evidence="4" type="ORF">MNB_SUP05-SYMBIONT-5-308</name>
    <name evidence="5" type="ORF">MNB_SUP05-SYMBIONT-7-22</name>
</gene>
<evidence type="ECO:0000256" key="1">
    <source>
        <dbReference type="ARBA" id="ARBA00022741"/>
    </source>
</evidence>
<accession>A0A1W1E5J0</accession>
<dbReference type="Pfam" id="PF06414">
    <property type="entry name" value="Zeta_toxin"/>
    <property type="match status" value="1"/>
</dbReference>
<dbReference type="EMBL" id="FPHZ01000089">
    <property type="protein sequence ID" value="SFV87821.1"/>
    <property type="molecule type" value="Genomic_DNA"/>
</dbReference>
<dbReference type="AlphaFoldDB" id="A0A1W1E5J0"/>
<name>A0A1W1E5J0_9ZZZZ</name>
<dbReference type="SUPFAM" id="SSF52540">
    <property type="entry name" value="P-loop containing nucleoside triphosphate hydrolases"/>
    <property type="match status" value="1"/>
</dbReference>
<evidence type="ECO:0000259" key="3">
    <source>
        <dbReference type="Pfam" id="PF06414"/>
    </source>
</evidence>
<evidence type="ECO:0000313" key="4">
    <source>
        <dbReference type="EMBL" id="SFV87821.1"/>
    </source>
</evidence>
<reference evidence="5" key="1">
    <citation type="submission" date="2016-10" db="EMBL/GenBank/DDBJ databases">
        <authorList>
            <person name="de Groot N.N."/>
        </authorList>
    </citation>
    <scope>NUCLEOTIDE SEQUENCE</scope>
</reference>
<dbReference type="InterPro" id="IPR010488">
    <property type="entry name" value="Zeta_toxin_domain"/>
</dbReference>
<protein>
    <recommendedName>
        <fullName evidence="3">Zeta toxin domain-containing protein</fullName>
    </recommendedName>
</protein>